<dbReference type="PANTHER" id="PTHR46872:SF10">
    <property type="entry name" value="MYB-LIKE DOMAIN-CONTAINING PROTEIN"/>
    <property type="match status" value="1"/>
</dbReference>
<sequence length="417" mass="46079">MDGSDVPPGGSGAPPGSPEQHKKRKSGAAAADKGASSASGSSGRVTRSMASGRADESPEQPRKRKSGAGAADEGDASGSGSATHDERRTSALVDSAMAWTRRAAEGELWEVRGRNRGIEDEDQLTAVMLGLRFRRFENVDPDHPDTPYPKKQKRLLKQGTRSSERIASVRIQPPNFLASRGTSVRPKARVDPVAYQAAVPEWVNAPSEEDLADYKNDNETSQKMGMRIRLRPHRIVESPKTRNTVDDRCKCRDPGSEACVRLHVKQAWKTVQNELGKGGFKSCGFDAMGERVLNAWTAEDKNILADIEKLVPHNNHEDFMKIALKQFSSERTADLSRYYYNVFLPRRLASLNRAEDANATDVDNNQDDGKNVQRSEEKRRGSKDDEGNSQDDDKNVRHSEEKTKGSGSSSKRLLMYV</sequence>
<organism evidence="2 3">
    <name type="scientific">Paspalum notatum var. saurae</name>
    <dbReference type="NCBI Taxonomy" id="547442"/>
    <lineage>
        <taxon>Eukaryota</taxon>
        <taxon>Viridiplantae</taxon>
        <taxon>Streptophyta</taxon>
        <taxon>Embryophyta</taxon>
        <taxon>Tracheophyta</taxon>
        <taxon>Spermatophyta</taxon>
        <taxon>Magnoliopsida</taxon>
        <taxon>Liliopsida</taxon>
        <taxon>Poales</taxon>
        <taxon>Poaceae</taxon>
        <taxon>PACMAD clade</taxon>
        <taxon>Panicoideae</taxon>
        <taxon>Andropogonodae</taxon>
        <taxon>Paspaleae</taxon>
        <taxon>Paspalinae</taxon>
        <taxon>Paspalum</taxon>
    </lineage>
</organism>
<evidence type="ECO:0000256" key="1">
    <source>
        <dbReference type="SAM" id="MobiDB-lite"/>
    </source>
</evidence>
<feature type="compositionally biased region" description="Low complexity" evidence="1">
    <location>
        <begin position="27"/>
        <end position="43"/>
    </location>
</feature>
<gene>
    <name evidence="2" type="ORF">U9M48_011052</name>
</gene>
<accession>A0AAQ3SUV2</accession>
<evidence type="ECO:0000313" key="3">
    <source>
        <dbReference type="Proteomes" id="UP001341281"/>
    </source>
</evidence>
<proteinExistence type="predicted"/>
<dbReference type="EMBL" id="CP144746">
    <property type="protein sequence ID" value="WVZ61132.1"/>
    <property type="molecule type" value="Genomic_DNA"/>
</dbReference>
<evidence type="ECO:0000313" key="2">
    <source>
        <dbReference type="EMBL" id="WVZ61132.1"/>
    </source>
</evidence>
<feature type="compositionally biased region" description="Low complexity" evidence="1">
    <location>
        <begin position="67"/>
        <end position="82"/>
    </location>
</feature>
<name>A0AAQ3SUV2_PASNO</name>
<feature type="region of interest" description="Disordered" evidence="1">
    <location>
        <begin position="138"/>
        <end position="164"/>
    </location>
</feature>
<dbReference type="PANTHER" id="PTHR46872">
    <property type="entry name" value="DNA BINDING PROTEIN"/>
    <property type="match status" value="1"/>
</dbReference>
<reference evidence="2 3" key="1">
    <citation type="submission" date="2024-02" db="EMBL/GenBank/DDBJ databases">
        <title>High-quality chromosome-scale genome assembly of Pensacola bahiagrass (Paspalum notatum Flugge var. saurae).</title>
        <authorList>
            <person name="Vega J.M."/>
            <person name="Podio M."/>
            <person name="Orjuela J."/>
            <person name="Siena L.A."/>
            <person name="Pessino S.C."/>
            <person name="Combes M.C."/>
            <person name="Mariac C."/>
            <person name="Albertini E."/>
            <person name="Pupilli F."/>
            <person name="Ortiz J.P.A."/>
            <person name="Leblanc O."/>
        </authorList>
    </citation>
    <scope>NUCLEOTIDE SEQUENCE [LARGE SCALE GENOMIC DNA]</scope>
    <source>
        <strain evidence="2">R1</strain>
        <tissue evidence="2">Leaf</tissue>
    </source>
</reference>
<feature type="region of interest" description="Disordered" evidence="1">
    <location>
        <begin position="1"/>
        <end position="93"/>
    </location>
</feature>
<protein>
    <recommendedName>
        <fullName evidence="4">ELM2 domain-containing protein</fullName>
    </recommendedName>
</protein>
<dbReference type="Proteomes" id="UP001341281">
    <property type="component" value="Chromosome 02"/>
</dbReference>
<feature type="compositionally biased region" description="Basic and acidic residues" evidence="1">
    <location>
        <begin position="367"/>
        <end position="404"/>
    </location>
</feature>
<keyword evidence="3" id="KW-1185">Reference proteome</keyword>
<evidence type="ECO:0008006" key="4">
    <source>
        <dbReference type="Google" id="ProtNLM"/>
    </source>
</evidence>
<dbReference type="AlphaFoldDB" id="A0AAQ3SUV2"/>
<feature type="region of interest" description="Disordered" evidence="1">
    <location>
        <begin position="358"/>
        <end position="417"/>
    </location>
</feature>